<reference evidence="1" key="1">
    <citation type="journal article" date="2020" name="Nature">
        <title>Giant virus diversity and host interactions through global metagenomics.</title>
        <authorList>
            <person name="Schulz F."/>
            <person name="Roux S."/>
            <person name="Paez-Espino D."/>
            <person name="Jungbluth S."/>
            <person name="Walsh D.A."/>
            <person name="Denef V.J."/>
            <person name="McMahon K.D."/>
            <person name="Konstantinidis K.T."/>
            <person name="Eloe-Fadrosh E.A."/>
            <person name="Kyrpides N.C."/>
            <person name="Woyke T."/>
        </authorList>
    </citation>
    <scope>NUCLEOTIDE SEQUENCE</scope>
    <source>
        <strain evidence="1">GVMAG-M-3300024302-11</strain>
    </source>
</reference>
<sequence length="173" mass="20919">MYNLYKKYNKNKYLFEFVLNNYLITIGFRKLFQIQYDESSSYIIKFNNFLIENNISHKKLIQIDNERCTKFIIYNKEVDINKIQKLDGKEFAQLLGEFYIFANENYYEIVNNTNSRMISINVSNEYNTCELYAQWGYISEINKNMNFFVNYAKELEILFHKIDPKLKVFVTVT</sequence>
<evidence type="ECO:0000313" key="1">
    <source>
        <dbReference type="EMBL" id="QHT96622.1"/>
    </source>
</evidence>
<name>A0A6C0IU70_9ZZZZ</name>
<organism evidence="1">
    <name type="scientific">viral metagenome</name>
    <dbReference type="NCBI Taxonomy" id="1070528"/>
    <lineage>
        <taxon>unclassified sequences</taxon>
        <taxon>metagenomes</taxon>
        <taxon>organismal metagenomes</taxon>
    </lineage>
</organism>
<proteinExistence type="predicted"/>
<dbReference type="EMBL" id="MN740260">
    <property type="protein sequence ID" value="QHT96622.1"/>
    <property type="molecule type" value="Genomic_DNA"/>
</dbReference>
<accession>A0A6C0IU70</accession>
<protein>
    <submittedName>
        <fullName evidence="1">Uncharacterized protein</fullName>
    </submittedName>
</protein>
<dbReference type="AlphaFoldDB" id="A0A6C0IU70"/>